<feature type="transmembrane region" description="Helical" evidence="1">
    <location>
        <begin position="38"/>
        <end position="55"/>
    </location>
</feature>
<evidence type="ECO:0000313" key="2">
    <source>
        <dbReference type="EMBL" id="OHA27677.1"/>
    </source>
</evidence>
<organism evidence="2 3">
    <name type="scientific">Candidatus Taylorbacteria bacterium RIFCSPHIGHO2_02_FULL_45_35</name>
    <dbReference type="NCBI Taxonomy" id="1802311"/>
    <lineage>
        <taxon>Bacteria</taxon>
        <taxon>Candidatus Tayloriibacteriota</taxon>
    </lineage>
</organism>
<accession>A0A1G2MUZ5</accession>
<dbReference type="AlphaFoldDB" id="A0A1G2MUZ5"/>
<proteinExistence type="predicted"/>
<sequence>MTTDALYILKVVALVIITLWLTSYGLNKIKAKTETKWVIFLGLFIVCWLSARPIIKKDWADMKTVKEKSLAEEKERQKAATVVRARNPTMRDWEYGWSKLPHVRGLDPTIRKESHPAKILYYDQVRFDFVVFLPNGTRAEFTWNKFAHATNGVWQQPVPPNHGEWFLEPDNPADPSPTIFKGWGTDKGGEAHINWLRAKN</sequence>
<feature type="transmembrane region" description="Helical" evidence="1">
    <location>
        <begin position="6"/>
        <end position="26"/>
    </location>
</feature>
<comment type="caution">
    <text evidence="2">The sequence shown here is derived from an EMBL/GenBank/DDBJ whole genome shotgun (WGS) entry which is preliminary data.</text>
</comment>
<keyword evidence="1" id="KW-1133">Transmembrane helix</keyword>
<dbReference type="EMBL" id="MHRP01000006">
    <property type="protein sequence ID" value="OHA27677.1"/>
    <property type="molecule type" value="Genomic_DNA"/>
</dbReference>
<dbReference type="Proteomes" id="UP000177943">
    <property type="component" value="Unassembled WGS sequence"/>
</dbReference>
<protein>
    <submittedName>
        <fullName evidence="2">Uncharacterized protein</fullName>
    </submittedName>
</protein>
<keyword evidence="1" id="KW-0472">Membrane</keyword>
<keyword evidence="1" id="KW-0812">Transmembrane</keyword>
<evidence type="ECO:0000256" key="1">
    <source>
        <dbReference type="SAM" id="Phobius"/>
    </source>
</evidence>
<name>A0A1G2MUZ5_9BACT</name>
<evidence type="ECO:0000313" key="3">
    <source>
        <dbReference type="Proteomes" id="UP000177943"/>
    </source>
</evidence>
<gene>
    <name evidence="2" type="ORF">A3D56_02185</name>
</gene>
<reference evidence="2 3" key="1">
    <citation type="journal article" date="2016" name="Nat. Commun.">
        <title>Thousands of microbial genomes shed light on interconnected biogeochemical processes in an aquifer system.</title>
        <authorList>
            <person name="Anantharaman K."/>
            <person name="Brown C.T."/>
            <person name="Hug L.A."/>
            <person name="Sharon I."/>
            <person name="Castelle C.J."/>
            <person name="Probst A.J."/>
            <person name="Thomas B.C."/>
            <person name="Singh A."/>
            <person name="Wilkins M.J."/>
            <person name="Karaoz U."/>
            <person name="Brodie E.L."/>
            <person name="Williams K.H."/>
            <person name="Hubbard S.S."/>
            <person name="Banfield J.F."/>
        </authorList>
    </citation>
    <scope>NUCLEOTIDE SEQUENCE [LARGE SCALE GENOMIC DNA]</scope>
</reference>